<dbReference type="GO" id="GO:0019563">
    <property type="term" value="P:glycerol catabolic process"/>
    <property type="evidence" value="ECO:0007669"/>
    <property type="project" value="TreeGrafter"/>
</dbReference>
<name>A0A418STW4_9RHOB</name>
<evidence type="ECO:0000259" key="5">
    <source>
        <dbReference type="PROSITE" id="PS51480"/>
    </source>
</evidence>
<evidence type="ECO:0000256" key="2">
    <source>
        <dbReference type="ARBA" id="ARBA00022741"/>
    </source>
</evidence>
<dbReference type="Gene3D" id="3.40.50.10440">
    <property type="entry name" value="Dihydroxyacetone kinase, domain 1"/>
    <property type="match status" value="1"/>
</dbReference>
<dbReference type="FunFam" id="1.25.40.340:FF:000002">
    <property type="entry name" value="Dihydroxyacetone kinase, L subunit"/>
    <property type="match status" value="1"/>
</dbReference>
<dbReference type="InterPro" id="IPR004006">
    <property type="entry name" value="DhaK_dom"/>
</dbReference>
<evidence type="ECO:0000313" key="8">
    <source>
        <dbReference type="Proteomes" id="UP000284202"/>
    </source>
</evidence>
<dbReference type="FunFam" id="3.40.50.10440:FF:000001">
    <property type="entry name" value="Dihydroxyacetone kinase, DhaK subunit"/>
    <property type="match status" value="1"/>
</dbReference>
<keyword evidence="2" id="KW-0547">Nucleotide-binding</keyword>
<sequence length="580" mass="59379">MTKVFDQPDQFAASALAGFCAAYADRVVAVPHGAVRAAPGSEGKVALLVGGGSGHYPAFLGYVGAGLADAAVAGDVFASPSTAWVYGVAKAANRGGGMILGFGNYAGDVLNFGAAAERLRSEGIDARILAVTDDVASASREEQAKRRGVAGDLPVFKIAGAAAEAGLELDAVMEVAEQANRATVSFGVAFDGCTLPGQEAPLFTVEAGKIGMGLGIHGEPGIRDEKMVPAAELARMLLDPLLAERPEGHDGRVAVVLNGLGRTKYEELFVLWHHLTGLLDAAGLTPVQPEIGEFVTSLDMAGCSLSITWLDDRLQEYWCAPADTPAFRRGHVAPAAPGRQVAAMVEAAPEIPPASPESQKTGACIARLMARLAEALTEAEEELGRIDAQAGDGDHGQGMARGSAAAADAAAKAADAGAGAATVLSLAGDAWADRAGGTSGALWGVSLRAWGQALSDQAAPDAATVAQGAQDAFDAVIRLGRAQRGDKTLVDAFAPFVETLRDATDEGRPLAEAWVLAAQAGTKAAEATADLVPKLGRARPLAERSVGHPDAGAVSLALCARVIAEELTKGLSWLTNFKRA</sequence>
<accession>A0A418STW4</accession>
<reference evidence="8" key="1">
    <citation type="submission" date="2018-09" db="EMBL/GenBank/DDBJ databases">
        <title>Acidovorax cavernicola nov. sp. isolated from Gruta de las Maravillas (Aracena, Spain).</title>
        <authorList>
            <person name="Jurado V."/>
            <person name="Gutierrez-Patricio S."/>
            <person name="Gonzalez-Pimentel J.L."/>
            <person name="Miller A.Z."/>
            <person name="Laiz L."/>
            <person name="Saiz-Jimenez C."/>
        </authorList>
    </citation>
    <scope>NUCLEOTIDE SEQUENCE [LARGE SCALE GENOMIC DNA]</scope>
    <source>
        <strain evidence="8">1011MAR3C25</strain>
    </source>
</reference>
<keyword evidence="8" id="KW-1185">Reference proteome</keyword>
<keyword evidence="4" id="KW-0067">ATP-binding</keyword>
<dbReference type="AlphaFoldDB" id="A0A418STW4"/>
<protein>
    <submittedName>
        <fullName evidence="7">Dihydroxyacetone kinase family protein</fullName>
    </submittedName>
</protein>
<dbReference type="PROSITE" id="PS51481">
    <property type="entry name" value="DHAK"/>
    <property type="match status" value="1"/>
</dbReference>
<dbReference type="PANTHER" id="PTHR28629:SF4">
    <property type="entry name" value="TRIOKINASE_FMN CYCLASE"/>
    <property type="match status" value="1"/>
</dbReference>
<evidence type="ECO:0000256" key="4">
    <source>
        <dbReference type="ARBA" id="ARBA00022840"/>
    </source>
</evidence>
<dbReference type="InterPro" id="IPR050861">
    <property type="entry name" value="Dihydroxyacetone_Kinase"/>
</dbReference>
<dbReference type="Gene3D" id="1.25.40.340">
    <property type="match status" value="1"/>
</dbReference>
<dbReference type="SUPFAM" id="SSF82549">
    <property type="entry name" value="DAK1/DegV-like"/>
    <property type="match status" value="1"/>
</dbReference>
<keyword evidence="1" id="KW-0808">Transferase</keyword>
<dbReference type="EMBL" id="QZCG01000008">
    <property type="protein sequence ID" value="RJE84426.1"/>
    <property type="molecule type" value="Genomic_DNA"/>
</dbReference>
<dbReference type="Gene3D" id="3.30.1180.20">
    <property type="entry name" value="Dihydroxyacetone kinase, domain 2"/>
    <property type="match status" value="1"/>
</dbReference>
<evidence type="ECO:0000313" key="7">
    <source>
        <dbReference type="EMBL" id="RJE84426.1"/>
    </source>
</evidence>
<keyword evidence="3 7" id="KW-0418">Kinase</keyword>
<dbReference type="Proteomes" id="UP000284202">
    <property type="component" value="Unassembled WGS sequence"/>
</dbReference>
<organism evidence="7 8">
    <name type="scientific">Paracoccus onubensis</name>
    <dbReference type="NCBI Taxonomy" id="1675788"/>
    <lineage>
        <taxon>Bacteria</taxon>
        <taxon>Pseudomonadati</taxon>
        <taxon>Pseudomonadota</taxon>
        <taxon>Alphaproteobacteria</taxon>
        <taxon>Rhodobacterales</taxon>
        <taxon>Paracoccaceae</taxon>
        <taxon>Paracoccus</taxon>
    </lineage>
</organism>
<dbReference type="PROSITE" id="PS51480">
    <property type="entry name" value="DHAL"/>
    <property type="match status" value="1"/>
</dbReference>
<evidence type="ECO:0000256" key="3">
    <source>
        <dbReference type="ARBA" id="ARBA00022777"/>
    </source>
</evidence>
<evidence type="ECO:0000259" key="6">
    <source>
        <dbReference type="PROSITE" id="PS51481"/>
    </source>
</evidence>
<dbReference type="InterPro" id="IPR036117">
    <property type="entry name" value="DhaL_dom_sf"/>
</dbReference>
<feature type="domain" description="DhaK" evidence="6">
    <location>
        <begin position="7"/>
        <end position="327"/>
    </location>
</feature>
<dbReference type="GO" id="GO:0004371">
    <property type="term" value="F:glycerone kinase activity"/>
    <property type="evidence" value="ECO:0007669"/>
    <property type="project" value="InterPro"/>
</dbReference>
<dbReference type="GO" id="GO:0005524">
    <property type="term" value="F:ATP binding"/>
    <property type="evidence" value="ECO:0007669"/>
    <property type="project" value="UniProtKB-KW"/>
</dbReference>
<dbReference type="OrthoDB" id="9806345at2"/>
<dbReference type="InterPro" id="IPR004007">
    <property type="entry name" value="DhaL_dom"/>
</dbReference>
<proteinExistence type="predicted"/>
<dbReference type="RefSeq" id="WP_119749291.1">
    <property type="nucleotide sequence ID" value="NZ_QZCG01000008.1"/>
</dbReference>
<dbReference type="Pfam" id="PF02734">
    <property type="entry name" value="Dak2"/>
    <property type="match status" value="1"/>
</dbReference>
<evidence type="ECO:0000256" key="1">
    <source>
        <dbReference type="ARBA" id="ARBA00022679"/>
    </source>
</evidence>
<feature type="domain" description="DhaL" evidence="5">
    <location>
        <begin position="363"/>
        <end position="565"/>
    </location>
</feature>
<dbReference type="Pfam" id="PF02733">
    <property type="entry name" value="Dak1"/>
    <property type="match status" value="1"/>
</dbReference>
<dbReference type="GO" id="GO:0005829">
    <property type="term" value="C:cytosol"/>
    <property type="evidence" value="ECO:0007669"/>
    <property type="project" value="TreeGrafter"/>
</dbReference>
<dbReference type="SMART" id="SM01120">
    <property type="entry name" value="Dak2"/>
    <property type="match status" value="1"/>
</dbReference>
<dbReference type="NCBIfam" id="NF011049">
    <property type="entry name" value="PRK14479.1"/>
    <property type="match status" value="1"/>
</dbReference>
<dbReference type="SUPFAM" id="SSF101473">
    <property type="entry name" value="DhaL-like"/>
    <property type="match status" value="1"/>
</dbReference>
<dbReference type="PANTHER" id="PTHR28629">
    <property type="entry name" value="TRIOKINASE/FMN CYCLASE"/>
    <property type="match status" value="1"/>
</dbReference>
<comment type="caution">
    <text evidence="7">The sequence shown here is derived from an EMBL/GenBank/DDBJ whole genome shotgun (WGS) entry which is preliminary data.</text>
</comment>
<gene>
    <name evidence="7" type="ORF">D3P04_12265</name>
</gene>